<accession>A0A679GQY2</accession>
<name>A0A679GQY2_9GAMM</name>
<evidence type="ECO:0008006" key="4">
    <source>
        <dbReference type="Google" id="ProtNLM"/>
    </source>
</evidence>
<gene>
    <name evidence="2" type="ORF">PtoMrB4_30240</name>
</gene>
<proteinExistence type="predicted"/>
<dbReference type="Proteomes" id="UP000501237">
    <property type="component" value="Chromosome"/>
</dbReference>
<evidence type="ECO:0000256" key="1">
    <source>
        <dbReference type="SAM" id="SignalP"/>
    </source>
</evidence>
<dbReference type="GeneID" id="57398239"/>
<evidence type="ECO:0000313" key="3">
    <source>
        <dbReference type="Proteomes" id="UP000501237"/>
    </source>
</evidence>
<dbReference type="AlphaFoldDB" id="A0A679GQY2"/>
<organism evidence="2 3">
    <name type="scientific">Metapseudomonas otitidis</name>
    <dbReference type="NCBI Taxonomy" id="319939"/>
    <lineage>
        <taxon>Bacteria</taxon>
        <taxon>Pseudomonadati</taxon>
        <taxon>Pseudomonadota</taxon>
        <taxon>Gammaproteobacteria</taxon>
        <taxon>Pseudomonadales</taxon>
        <taxon>Pseudomonadaceae</taxon>
        <taxon>Metapseudomonas</taxon>
    </lineage>
</organism>
<feature type="chain" id="PRO_5025472001" description="Lipoprotein" evidence="1">
    <location>
        <begin position="21"/>
        <end position="142"/>
    </location>
</feature>
<dbReference type="EMBL" id="AP022642">
    <property type="protein sequence ID" value="BCA29047.1"/>
    <property type="molecule type" value="Genomic_DNA"/>
</dbReference>
<feature type="signal peptide" evidence="1">
    <location>
        <begin position="1"/>
        <end position="20"/>
    </location>
</feature>
<protein>
    <recommendedName>
        <fullName evidence="4">Lipoprotein</fullName>
    </recommendedName>
</protein>
<sequence length="142" mass="15121">MTRPTLLLACALLPSLNACAATPPGPVAPEQAMLGDQALHLEDQAGRCTLVHPAGRLELALPSPCEFHRNAEGAPRIEHQGAVPILLVQHSQPEAPPGQGCVTRLQAVRLRQGTLQASAPMTNASCPRGPWDQKLFTGPFDW</sequence>
<keyword evidence="1" id="KW-0732">Signal</keyword>
<reference evidence="2 3" key="1">
    <citation type="journal article" date="2020" name="Microbiol. Resour. Announc.">
        <title>Complete genome sequence of Pseudomonas otitidis strain MrB4, isolated from Lake Biwa in Japan.</title>
        <authorList>
            <person name="Miyazaki K."/>
            <person name="Hase E."/>
            <person name="Maruya T."/>
        </authorList>
    </citation>
    <scope>NUCLEOTIDE SEQUENCE [LARGE SCALE GENOMIC DNA]</scope>
    <source>
        <strain evidence="2 3">MrB4</strain>
    </source>
</reference>
<dbReference type="RefSeq" id="WP_172433789.1">
    <property type="nucleotide sequence ID" value="NZ_AP022642.1"/>
</dbReference>
<evidence type="ECO:0000313" key="2">
    <source>
        <dbReference type="EMBL" id="BCA29047.1"/>
    </source>
</evidence>
<dbReference type="KEGG" id="poj:PtoMrB4_30240"/>